<evidence type="ECO:0000256" key="2">
    <source>
        <dbReference type="SAM" id="SignalP"/>
    </source>
</evidence>
<dbReference type="PANTHER" id="PTHR21666">
    <property type="entry name" value="PEPTIDASE-RELATED"/>
    <property type="match status" value="1"/>
</dbReference>
<dbReference type="AlphaFoldDB" id="A0A437NWT1"/>
<dbReference type="Gene3D" id="2.70.70.10">
    <property type="entry name" value="Glucose Permease (Domain IIA)"/>
    <property type="match status" value="1"/>
</dbReference>
<organism evidence="4 5">
    <name type="scientific">Methylobacterium oryzihabitans</name>
    <dbReference type="NCBI Taxonomy" id="2499852"/>
    <lineage>
        <taxon>Bacteria</taxon>
        <taxon>Pseudomonadati</taxon>
        <taxon>Pseudomonadota</taxon>
        <taxon>Alphaproteobacteria</taxon>
        <taxon>Hyphomicrobiales</taxon>
        <taxon>Methylobacteriaceae</taxon>
        <taxon>Methylobacterium</taxon>
    </lineage>
</organism>
<evidence type="ECO:0000256" key="1">
    <source>
        <dbReference type="SAM" id="MobiDB-lite"/>
    </source>
</evidence>
<dbReference type="SUPFAM" id="SSF51261">
    <property type="entry name" value="Duplicated hybrid motif"/>
    <property type="match status" value="1"/>
</dbReference>
<dbReference type="EMBL" id="SACP01000030">
    <property type="protein sequence ID" value="RVU14466.1"/>
    <property type="molecule type" value="Genomic_DNA"/>
</dbReference>
<dbReference type="PANTHER" id="PTHR21666:SF270">
    <property type="entry name" value="MUREIN HYDROLASE ACTIVATOR ENVC"/>
    <property type="match status" value="1"/>
</dbReference>
<name>A0A437NWT1_9HYPH</name>
<dbReference type="InterPro" id="IPR016047">
    <property type="entry name" value="M23ase_b-sheet_dom"/>
</dbReference>
<comment type="caution">
    <text evidence="4">The sequence shown here is derived from an EMBL/GenBank/DDBJ whole genome shotgun (WGS) entry which is preliminary data.</text>
</comment>
<dbReference type="CDD" id="cd12797">
    <property type="entry name" value="M23_peptidase"/>
    <property type="match status" value="1"/>
</dbReference>
<evidence type="ECO:0000313" key="4">
    <source>
        <dbReference type="EMBL" id="RVU14466.1"/>
    </source>
</evidence>
<accession>A0A437NWT1</accession>
<dbReference type="InterPro" id="IPR050570">
    <property type="entry name" value="Cell_wall_metabolism_enzyme"/>
</dbReference>
<dbReference type="Proteomes" id="UP000286997">
    <property type="component" value="Unassembled WGS sequence"/>
</dbReference>
<protein>
    <submittedName>
        <fullName evidence="4">M23 family metallopeptidase</fullName>
    </submittedName>
</protein>
<keyword evidence="5" id="KW-1185">Reference proteome</keyword>
<gene>
    <name evidence="4" type="ORF">EOE48_23115</name>
</gene>
<dbReference type="InterPro" id="IPR011055">
    <property type="entry name" value="Dup_hybrid_motif"/>
</dbReference>
<evidence type="ECO:0000313" key="5">
    <source>
        <dbReference type="Proteomes" id="UP000286997"/>
    </source>
</evidence>
<feature type="region of interest" description="Disordered" evidence="1">
    <location>
        <begin position="50"/>
        <end position="69"/>
    </location>
</feature>
<keyword evidence="2" id="KW-0732">Signal</keyword>
<feature type="chain" id="PRO_5019025251" evidence="2">
    <location>
        <begin position="23"/>
        <end position="333"/>
    </location>
</feature>
<evidence type="ECO:0000259" key="3">
    <source>
        <dbReference type="Pfam" id="PF01551"/>
    </source>
</evidence>
<proteinExistence type="predicted"/>
<feature type="signal peptide" evidence="2">
    <location>
        <begin position="1"/>
        <end position="22"/>
    </location>
</feature>
<dbReference type="GO" id="GO:0004222">
    <property type="term" value="F:metalloendopeptidase activity"/>
    <property type="evidence" value="ECO:0007669"/>
    <property type="project" value="TreeGrafter"/>
</dbReference>
<dbReference type="OrthoDB" id="5489603at2"/>
<dbReference type="Pfam" id="PF01551">
    <property type="entry name" value="Peptidase_M23"/>
    <property type="match status" value="1"/>
</dbReference>
<sequence>MRRIARLPGLLAVLALAPAARAQTISLALPLACTPGRTCFVQHYVDHDPSSGARDHACGPRTYDGHDGTDFRLTTRPEAARGPGTVLAAADGRVLRTRNDAPDVSVRETGRGAVAGVECGNGLVIAHADGDETQYCHLAKGSLRVRPGDRVAAGQPLGQVGLSGATEFPHLHFTLRRNGRTIDPFAPGLAAGSCTAAASLDGSLWNEAARRALAYRAGTVLNAGFAPGPVTMEAVEGEAVGAVPRDPDALVAWIRAIGLDTGDVQRLSLAGPDGRVIAEREEPALARPRAQSLLFAGRKRPAGGWPPGTYAATFAVRRGGADALTHRFTLTLP</sequence>
<feature type="domain" description="M23ase beta-sheet core" evidence="3">
    <location>
        <begin position="66"/>
        <end position="184"/>
    </location>
</feature>
<dbReference type="RefSeq" id="WP_127733242.1">
    <property type="nucleotide sequence ID" value="NZ_SACP01000030.1"/>
</dbReference>
<reference evidence="4 5" key="1">
    <citation type="submission" date="2019-01" db="EMBL/GenBank/DDBJ databases">
        <authorList>
            <person name="Chen W.-M."/>
        </authorList>
    </citation>
    <scope>NUCLEOTIDE SEQUENCE [LARGE SCALE GENOMIC DNA]</scope>
    <source>
        <strain evidence="4 5">TER-1</strain>
    </source>
</reference>